<reference evidence="1 2" key="1">
    <citation type="journal article" date="2018" name="G3 (Bethesda)">
        <title>Phylogenetic and Phylogenomic Definition of Rhizopus Species.</title>
        <authorList>
            <person name="Gryganskyi A.P."/>
            <person name="Golan J."/>
            <person name="Dolatabadi S."/>
            <person name="Mondo S."/>
            <person name="Robb S."/>
            <person name="Idnurm A."/>
            <person name="Muszewska A."/>
            <person name="Steczkiewicz K."/>
            <person name="Masonjones S."/>
            <person name="Liao H.L."/>
            <person name="Gajdeczka M.T."/>
            <person name="Anike F."/>
            <person name="Vuek A."/>
            <person name="Anishchenko I.M."/>
            <person name="Voigt K."/>
            <person name="de Hoog G.S."/>
            <person name="Smith M.E."/>
            <person name="Heitman J."/>
            <person name="Vilgalys R."/>
            <person name="Stajich J.E."/>
        </authorList>
    </citation>
    <scope>NUCLEOTIDE SEQUENCE [LARGE SCALE GENOMIC DNA]</scope>
    <source>
        <strain evidence="1 2">CBS 357.93</strain>
    </source>
</reference>
<keyword evidence="2" id="KW-1185">Reference proteome</keyword>
<dbReference type="STRING" id="86630.A0A367JCD6"/>
<comment type="caution">
    <text evidence="1">The sequence shown here is derived from an EMBL/GenBank/DDBJ whole genome shotgun (WGS) entry which is preliminary data.</text>
</comment>
<dbReference type="OrthoDB" id="2217172at2759"/>
<gene>
    <name evidence="1" type="ORF">CU097_001912</name>
</gene>
<name>A0A367JCD6_RHIAZ</name>
<dbReference type="AlphaFoldDB" id="A0A367JCD6"/>
<evidence type="ECO:0000313" key="1">
    <source>
        <dbReference type="EMBL" id="RCH87391.1"/>
    </source>
</evidence>
<dbReference type="Proteomes" id="UP000252139">
    <property type="component" value="Unassembled WGS sequence"/>
</dbReference>
<dbReference type="EMBL" id="PJQL01001668">
    <property type="protein sequence ID" value="RCH87391.1"/>
    <property type="molecule type" value="Genomic_DNA"/>
</dbReference>
<accession>A0A367JCD6</accession>
<evidence type="ECO:0000313" key="2">
    <source>
        <dbReference type="Proteomes" id="UP000252139"/>
    </source>
</evidence>
<proteinExistence type="predicted"/>
<protein>
    <submittedName>
        <fullName evidence="1">Uncharacterized protein</fullName>
    </submittedName>
</protein>
<sequence length="356" mass="40470">MVMNETQAKEMVGEMYLDKDSAFTYGKLLLLADDRTVSQEMEDNIVHEDVQLVPEDNDSNKALSYKAYGLENIKRFIHLMQEEGGSIAEHAKACFIPHSTAYEILKQWNESDGTVISVGCMKQPFKNNGTPKTNDSKLTQKHTQFFISLVDQNPCITVNTAREQLCNMFQSLSISEGGLRKPMKEKIRLFLKNSSIYTMNKTIELPYKITTEWKAAGFDFQKNCMFINEVGFNSHQIRSRAWYVKGTPAQVKVPTQKSINLSIVGRISPSGAISFSKIEPLKPSDVTKIEKEFPIPENKKRKAKINESFKTKVKKGATAYHIVTFVRNIKDALDRHDKKGFLSSWITAGFIIFIMK</sequence>
<organism evidence="1 2">
    <name type="scientific">Rhizopus azygosporus</name>
    <name type="common">Rhizopus microsporus var. azygosporus</name>
    <dbReference type="NCBI Taxonomy" id="86630"/>
    <lineage>
        <taxon>Eukaryota</taxon>
        <taxon>Fungi</taxon>
        <taxon>Fungi incertae sedis</taxon>
        <taxon>Mucoromycota</taxon>
        <taxon>Mucoromycotina</taxon>
        <taxon>Mucoromycetes</taxon>
        <taxon>Mucorales</taxon>
        <taxon>Mucorineae</taxon>
        <taxon>Rhizopodaceae</taxon>
        <taxon>Rhizopus</taxon>
    </lineage>
</organism>